<dbReference type="InterPro" id="IPR036390">
    <property type="entry name" value="WH_DNA-bd_sf"/>
</dbReference>
<dbReference type="Proteomes" id="UP001595925">
    <property type="component" value="Unassembled WGS sequence"/>
</dbReference>
<evidence type="ECO:0000313" key="2">
    <source>
        <dbReference type="Proteomes" id="UP001595925"/>
    </source>
</evidence>
<comment type="caution">
    <text evidence="1">The sequence shown here is derived from an EMBL/GenBank/DDBJ whole genome shotgun (WGS) entry which is preliminary data.</text>
</comment>
<gene>
    <name evidence="1" type="ORF">ACFPFO_16675</name>
</gene>
<sequence length="97" mass="11373">MRRCIEEIMKQVGWFSKIDYEIMGFFEEHDLEMSPKVLAANLGYHPSYMGRRLRTLRDSELLVQFDNGHYALSDLGREFLTGELSQDEIEALDPENE</sequence>
<accession>A0ABD5QIG3</accession>
<dbReference type="SUPFAM" id="SSF46785">
    <property type="entry name" value="Winged helix' DNA-binding domain"/>
    <property type="match status" value="1"/>
</dbReference>
<dbReference type="EMBL" id="JBHSJG010000047">
    <property type="protein sequence ID" value="MFC4989359.1"/>
    <property type="molecule type" value="Genomic_DNA"/>
</dbReference>
<proteinExistence type="predicted"/>
<reference evidence="1 2" key="1">
    <citation type="journal article" date="2019" name="Int. J. Syst. Evol. Microbiol.">
        <title>The Global Catalogue of Microorganisms (GCM) 10K type strain sequencing project: providing services to taxonomists for standard genome sequencing and annotation.</title>
        <authorList>
            <consortium name="The Broad Institute Genomics Platform"/>
            <consortium name="The Broad Institute Genome Sequencing Center for Infectious Disease"/>
            <person name="Wu L."/>
            <person name="Ma J."/>
        </authorList>
    </citation>
    <scope>NUCLEOTIDE SEQUENCE [LARGE SCALE GENOMIC DNA]</scope>
    <source>
        <strain evidence="1 2">CGMCC 1.15824</strain>
    </source>
</reference>
<protein>
    <submittedName>
        <fullName evidence="1">Phage repressor protein</fullName>
    </submittedName>
</protein>
<name>A0ABD5QIG3_9EURY</name>
<organism evidence="1 2">
    <name type="scientific">Saliphagus infecundisoli</name>
    <dbReference type="NCBI Taxonomy" id="1849069"/>
    <lineage>
        <taxon>Archaea</taxon>
        <taxon>Methanobacteriati</taxon>
        <taxon>Methanobacteriota</taxon>
        <taxon>Stenosarchaea group</taxon>
        <taxon>Halobacteria</taxon>
        <taxon>Halobacteriales</taxon>
        <taxon>Natrialbaceae</taxon>
        <taxon>Saliphagus</taxon>
    </lineage>
</organism>
<keyword evidence="2" id="KW-1185">Reference proteome</keyword>
<dbReference type="AlphaFoldDB" id="A0ABD5QIG3"/>
<dbReference type="RefSeq" id="WP_224829189.1">
    <property type="nucleotide sequence ID" value="NZ_JAIVEF010000017.1"/>
</dbReference>
<dbReference type="InterPro" id="IPR036388">
    <property type="entry name" value="WH-like_DNA-bd_sf"/>
</dbReference>
<evidence type="ECO:0000313" key="1">
    <source>
        <dbReference type="EMBL" id="MFC4989359.1"/>
    </source>
</evidence>
<dbReference type="Gene3D" id="1.10.10.10">
    <property type="entry name" value="Winged helix-like DNA-binding domain superfamily/Winged helix DNA-binding domain"/>
    <property type="match status" value="1"/>
</dbReference>